<reference evidence="1" key="1">
    <citation type="submission" date="2020-02" db="EMBL/GenBank/DDBJ databases">
        <authorList>
            <person name="Meier V. D."/>
        </authorList>
    </citation>
    <scope>NUCLEOTIDE SEQUENCE</scope>
    <source>
        <strain evidence="1">AVDCRST_MAG52</strain>
    </source>
</reference>
<name>A0A6J4I7P5_9ACTN</name>
<dbReference type="EMBL" id="CADCTN010000122">
    <property type="protein sequence ID" value="CAA9243709.1"/>
    <property type="molecule type" value="Genomic_DNA"/>
</dbReference>
<protein>
    <submittedName>
        <fullName evidence="1">Uncharacterized protein</fullName>
    </submittedName>
</protein>
<organism evidence="1">
    <name type="scientific">uncultured Blastococcus sp</name>
    <dbReference type="NCBI Taxonomy" id="217144"/>
    <lineage>
        <taxon>Bacteria</taxon>
        <taxon>Bacillati</taxon>
        <taxon>Actinomycetota</taxon>
        <taxon>Actinomycetes</taxon>
        <taxon>Geodermatophilales</taxon>
        <taxon>Geodermatophilaceae</taxon>
        <taxon>Blastococcus</taxon>
        <taxon>environmental samples</taxon>
    </lineage>
</organism>
<accession>A0A6J4I7P5</accession>
<evidence type="ECO:0000313" key="1">
    <source>
        <dbReference type="EMBL" id="CAA9243709.1"/>
    </source>
</evidence>
<dbReference type="AlphaFoldDB" id="A0A6J4I7P5"/>
<proteinExistence type="predicted"/>
<gene>
    <name evidence="1" type="ORF">AVDCRST_MAG52-1776</name>
</gene>
<sequence>MPITVRGVIVGTWPALQRLLSRRAAGGRDPVELAREAVEAGCLVALETRDPALVARIRDAGLAAETELTVRAGTSPALAVLATEAGLDVVLVGPARDVDAVGLPGAAVAVTAGEPGAEDRCRALAGGRVRLASGRGRGAPLAVVRCLNVLMAGEGHPGIEASDPRLVAIAGERAAWNGRPSDSWELVMPYGVLVQEQRRLVAAGHRVRVAVPARGAA</sequence>